<feature type="transmembrane region" description="Helical" evidence="7">
    <location>
        <begin position="265"/>
        <end position="283"/>
    </location>
</feature>
<evidence type="ECO:0000256" key="6">
    <source>
        <dbReference type="ARBA" id="ARBA00023136"/>
    </source>
</evidence>
<keyword evidence="3" id="KW-0547">Nucleotide-binding</keyword>
<comment type="subcellular location">
    <subcellularLocation>
        <location evidence="1">Cell membrane</location>
        <topology evidence="1">Multi-pass membrane protein</topology>
    </subcellularLocation>
</comment>
<evidence type="ECO:0000313" key="10">
    <source>
        <dbReference type="EMBL" id="MBC8573538.1"/>
    </source>
</evidence>
<evidence type="ECO:0000259" key="9">
    <source>
        <dbReference type="PROSITE" id="PS50929"/>
    </source>
</evidence>
<comment type="caution">
    <text evidence="10">The sequence shown here is derived from an EMBL/GenBank/DDBJ whole genome shotgun (WGS) entry which is preliminary data.</text>
</comment>
<dbReference type="Pfam" id="PF00664">
    <property type="entry name" value="ABC_membrane"/>
    <property type="match status" value="1"/>
</dbReference>
<keyword evidence="6 7" id="KW-0472">Membrane</keyword>
<keyword evidence="4 10" id="KW-0067">ATP-binding</keyword>
<dbReference type="SUPFAM" id="SSF52540">
    <property type="entry name" value="P-loop containing nucleoside triphosphate hydrolases"/>
    <property type="match status" value="1"/>
</dbReference>
<dbReference type="SUPFAM" id="SSF90123">
    <property type="entry name" value="ABC transporter transmembrane region"/>
    <property type="match status" value="1"/>
</dbReference>
<dbReference type="PANTHER" id="PTHR43394:SF1">
    <property type="entry name" value="ATP-BINDING CASSETTE SUB-FAMILY B MEMBER 10, MITOCHONDRIAL"/>
    <property type="match status" value="1"/>
</dbReference>
<dbReference type="PROSITE" id="PS50893">
    <property type="entry name" value="ABC_TRANSPORTER_2"/>
    <property type="match status" value="1"/>
</dbReference>
<dbReference type="CDD" id="cd18549">
    <property type="entry name" value="ABC_6TM_YwjA_like"/>
    <property type="match status" value="1"/>
</dbReference>
<keyword evidence="11" id="KW-1185">Reference proteome</keyword>
<dbReference type="Proteomes" id="UP000657421">
    <property type="component" value="Unassembled WGS sequence"/>
</dbReference>
<dbReference type="InterPro" id="IPR003593">
    <property type="entry name" value="AAA+_ATPase"/>
</dbReference>
<dbReference type="PROSITE" id="PS50929">
    <property type="entry name" value="ABC_TM1F"/>
    <property type="match status" value="1"/>
</dbReference>
<keyword evidence="5 7" id="KW-1133">Transmembrane helix</keyword>
<reference evidence="10 11" key="1">
    <citation type="submission" date="2020-08" db="EMBL/GenBank/DDBJ databases">
        <title>Genome public.</title>
        <authorList>
            <person name="Liu C."/>
            <person name="Sun Q."/>
        </authorList>
    </citation>
    <scope>NUCLEOTIDE SEQUENCE [LARGE SCALE GENOMIC DNA]</scope>
    <source>
        <strain evidence="10 11">NSJ-46</strain>
    </source>
</reference>
<feature type="domain" description="ABC transmembrane type-1" evidence="9">
    <location>
        <begin position="29"/>
        <end position="314"/>
    </location>
</feature>
<proteinExistence type="predicted"/>
<feature type="transmembrane region" description="Helical" evidence="7">
    <location>
        <begin position="157"/>
        <end position="185"/>
    </location>
</feature>
<dbReference type="Pfam" id="PF00005">
    <property type="entry name" value="ABC_tran"/>
    <property type="match status" value="1"/>
</dbReference>
<sequence length="590" mass="66596">MNTNEHKRSTWHLIKRFWPYERKYLKTVLLDLFCAALTCLCDLVLPLILRTITNLAMTDLAALTVSLVLKLTFLYFVLRLIDAGAQYFMADMGHVMGVYIETDMREDAFDHLLKLGYTYYSNTKIGQIMGRITNDLFDVTEFAHHCPEEFFIAGLKFVVSFIILCTYNVALTVIIFACVPLMTVVSIKLNHWQRETFRRQRVQIGELNAQIEDSLLGERVVKAFAVEEREKAKFTRGNQEFQHIKKLTYKAMAAFQASTRLFDGLMYLLVVLGGGLFVIRGAISPGDLVAYVMYVSTLIATIRRIVEFAEQFQRGMTGIERFFEIMDAPIEIQDAPDAVPLQLKEGAIDFKNVSFEYPDDHNQVLKNLSLYIAPGERVALVGSSGGGKTTLCNLIPRFYEVTSGEIDIDGQNISSVTLKSLRAAIGVVQQDVYLFSGSVAENIAYGKTDATMEEIREAARLAGADEFIMDLKDGYDTYVGERGVKLSGGQKQRISIARVFLKNPRILILDEATSALDNESELLVGQSLNKLAKGRTTITIAHRLTTIKDYDRILVLSEDGVEEEGTHEELLEKKGSYYRFWNQLNEVVLK</sequence>
<dbReference type="PANTHER" id="PTHR43394">
    <property type="entry name" value="ATP-DEPENDENT PERMEASE MDL1, MITOCHONDRIAL"/>
    <property type="match status" value="1"/>
</dbReference>
<evidence type="ECO:0000256" key="2">
    <source>
        <dbReference type="ARBA" id="ARBA00022692"/>
    </source>
</evidence>
<dbReference type="Gene3D" id="1.20.1560.10">
    <property type="entry name" value="ABC transporter type 1, transmembrane domain"/>
    <property type="match status" value="1"/>
</dbReference>
<evidence type="ECO:0000256" key="7">
    <source>
        <dbReference type="SAM" id="Phobius"/>
    </source>
</evidence>
<dbReference type="CDD" id="cd03251">
    <property type="entry name" value="ABCC_MsbA"/>
    <property type="match status" value="1"/>
</dbReference>
<keyword evidence="2 7" id="KW-0812">Transmembrane</keyword>
<name>A0ABR7NCV3_9FIRM</name>
<dbReference type="EMBL" id="JACRSZ010000010">
    <property type="protein sequence ID" value="MBC8573538.1"/>
    <property type="molecule type" value="Genomic_DNA"/>
</dbReference>
<feature type="domain" description="ABC transporter" evidence="8">
    <location>
        <begin position="348"/>
        <end position="583"/>
    </location>
</feature>
<dbReference type="RefSeq" id="WP_249308826.1">
    <property type="nucleotide sequence ID" value="NZ_JACRSZ010000010.1"/>
</dbReference>
<dbReference type="InterPro" id="IPR027417">
    <property type="entry name" value="P-loop_NTPase"/>
</dbReference>
<evidence type="ECO:0000313" key="11">
    <source>
        <dbReference type="Proteomes" id="UP000657421"/>
    </source>
</evidence>
<dbReference type="Gene3D" id="3.40.50.300">
    <property type="entry name" value="P-loop containing nucleotide triphosphate hydrolases"/>
    <property type="match status" value="1"/>
</dbReference>
<organism evidence="10 11">
    <name type="scientific">Jingyaoa shaoxingensis</name>
    <dbReference type="NCBI Taxonomy" id="2763671"/>
    <lineage>
        <taxon>Bacteria</taxon>
        <taxon>Bacillati</taxon>
        <taxon>Bacillota</taxon>
        <taxon>Clostridia</taxon>
        <taxon>Lachnospirales</taxon>
        <taxon>Lachnospiraceae</taxon>
        <taxon>Jingyaoa</taxon>
    </lineage>
</organism>
<feature type="transmembrane region" description="Helical" evidence="7">
    <location>
        <begin position="28"/>
        <end position="48"/>
    </location>
</feature>
<dbReference type="InterPro" id="IPR011527">
    <property type="entry name" value="ABC1_TM_dom"/>
</dbReference>
<dbReference type="GO" id="GO:0005524">
    <property type="term" value="F:ATP binding"/>
    <property type="evidence" value="ECO:0007669"/>
    <property type="project" value="UniProtKB-KW"/>
</dbReference>
<evidence type="ECO:0000256" key="5">
    <source>
        <dbReference type="ARBA" id="ARBA00022989"/>
    </source>
</evidence>
<dbReference type="InterPro" id="IPR003439">
    <property type="entry name" value="ABC_transporter-like_ATP-bd"/>
</dbReference>
<evidence type="ECO:0000259" key="8">
    <source>
        <dbReference type="PROSITE" id="PS50893"/>
    </source>
</evidence>
<dbReference type="InterPro" id="IPR036640">
    <property type="entry name" value="ABC1_TM_sf"/>
</dbReference>
<evidence type="ECO:0000256" key="3">
    <source>
        <dbReference type="ARBA" id="ARBA00022741"/>
    </source>
</evidence>
<dbReference type="InterPro" id="IPR017871">
    <property type="entry name" value="ABC_transporter-like_CS"/>
</dbReference>
<accession>A0ABR7NCV3</accession>
<gene>
    <name evidence="10" type="ORF">H8716_10660</name>
</gene>
<feature type="transmembrane region" description="Helical" evidence="7">
    <location>
        <begin position="60"/>
        <end position="81"/>
    </location>
</feature>
<protein>
    <submittedName>
        <fullName evidence="10">ABC transporter ATP-binding protein</fullName>
    </submittedName>
</protein>
<dbReference type="PROSITE" id="PS00211">
    <property type="entry name" value="ABC_TRANSPORTER_1"/>
    <property type="match status" value="1"/>
</dbReference>
<evidence type="ECO:0000256" key="4">
    <source>
        <dbReference type="ARBA" id="ARBA00022840"/>
    </source>
</evidence>
<dbReference type="InterPro" id="IPR039421">
    <property type="entry name" value="Type_1_exporter"/>
</dbReference>
<evidence type="ECO:0000256" key="1">
    <source>
        <dbReference type="ARBA" id="ARBA00004651"/>
    </source>
</evidence>
<dbReference type="SMART" id="SM00382">
    <property type="entry name" value="AAA"/>
    <property type="match status" value="1"/>
</dbReference>